<dbReference type="SMART" id="SM00510">
    <property type="entry name" value="TFS2M"/>
    <property type="match status" value="1"/>
</dbReference>
<dbReference type="InterPro" id="IPR036575">
    <property type="entry name" value="TFIIS_cen_dom_sf"/>
</dbReference>
<dbReference type="Gene3D" id="1.10.472.30">
    <property type="entry name" value="Transcription elongation factor S-II, central domain"/>
    <property type="match status" value="1"/>
</dbReference>
<feature type="compositionally biased region" description="Low complexity" evidence="1">
    <location>
        <begin position="82"/>
        <end position="97"/>
    </location>
</feature>
<dbReference type="InterPro" id="IPR003618">
    <property type="entry name" value="TFIIS_cen_dom"/>
</dbReference>
<dbReference type="SUPFAM" id="SSF46942">
    <property type="entry name" value="Elongation factor TFIIS domain 2"/>
    <property type="match status" value="1"/>
</dbReference>
<dbReference type="EMBL" id="CAUYUJ010010668">
    <property type="protein sequence ID" value="CAK0829967.1"/>
    <property type="molecule type" value="Genomic_DNA"/>
</dbReference>
<proteinExistence type="predicted"/>
<gene>
    <name evidence="3" type="ORF">PCOR1329_LOCUS28746</name>
</gene>
<feature type="region of interest" description="Disordered" evidence="1">
    <location>
        <begin position="241"/>
        <end position="293"/>
    </location>
</feature>
<evidence type="ECO:0000259" key="2">
    <source>
        <dbReference type="PROSITE" id="PS51321"/>
    </source>
</evidence>
<feature type="domain" description="TFIIS central" evidence="2">
    <location>
        <begin position="125"/>
        <end position="242"/>
    </location>
</feature>
<keyword evidence="4" id="KW-1185">Reference proteome</keyword>
<feature type="region of interest" description="Disordered" evidence="1">
    <location>
        <begin position="1"/>
        <end position="97"/>
    </location>
</feature>
<feature type="compositionally biased region" description="Basic and acidic residues" evidence="1">
    <location>
        <begin position="252"/>
        <end position="263"/>
    </location>
</feature>
<dbReference type="Pfam" id="PF07500">
    <property type="entry name" value="TFIIS_M"/>
    <property type="match status" value="1"/>
</dbReference>
<organism evidence="3 4">
    <name type="scientific">Prorocentrum cordatum</name>
    <dbReference type="NCBI Taxonomy" id="2364126"/>
    <lineage>
        <taxon>Eukaryota</taxon>
        <taxon>Sar</taxon>
        <taxon>Alveolata</taxon>
        <taxon>Dinophyceae</taxon>
        <taxon>Prorocentrales</taxon>
        <taxon>Prorocentraceae</taxon>
        <taxon>Prorocentrum</taxon>
    </lineage>
</organism>
<evidence type="ECO:0000313" key="4">
    <source>
        <dbReference type="Proteomes" id="UP001189429"/>
    </source>
</evidence>
<feature type="compositionally biased region" description="Basic residues" evidence="1">
    <location>
        <begin position="72"/>
        <end position="81"/>
    </location>
</feature>
<feature type="compositionally biased region" description="Low complexity" evidence="1">
    <location>
        <begin position="10"/>
        <end position="49"/>
    </location>
</feature>
<dbReference type="Proteomes" id="UP001189429">
    <property type="component" value="Unassembled WGS sequence"/>
</dbReference>
<name>A0ABN9SFC5_9DINO</name>
<accession>A0ABN9SFC5</accession>
<dbReference type="PROSITE" id="PS51321">
    <property type="entry name" value="TFIIS_CENTRAL"/>
    <property type="match status" value="1"/>
</dbReference>
<sequence>MDGARDKVHASAASAATPRGPAARAARTDTTAASTAQGGAAARRPGASADLPEVEAPQQEDSDDAPLAGRAVRARRRRRIGAKSAAATGAAAPGGAAARAAPRDAATAGAGGAAAAVGPAADVALRRRVEDLLRRALSVSAQAAPMEDEEAAAAGAARRLEEALVEASEGNERDYKTRARGLAFNLRQNEELRGSLISGGATAEKVVGLHSWDMAREEVKEERRQELDKYFREEILSLNDPGLGWRPQPGAEAREPPRAEARGADPQPPRPRRAANCSKAPGGEGDAEAHRGAAAQTAAMPLGATLQPLTSGQLVRVCGLASTSEYNGKVGRLLGYQKRSGLCEVLIGTERKSVKPMNLAPAG</sequence>
<protein>
    <recommendedName>
        <fullName evidence="2">TFIIS central domain-containing protein</fullName>
    </recommendedName>
</protein>
<comment type="caution">
    <text evidence="3">The sequence shown here is derived from an EMBL/GenBank/DDBJ whole genome shotgun (WGS) entry which is preliminary data.</text>
</comment>
<evidence type="ECO:0000256" key="1">
    <source>
        <dbReference type="SAM" id="MobiDB-lite"/>
    </source>
</evidence>
<evidence type="ECO:0000313" key="3">
    <source>
        <dbReference type="EMBL" id="CAK0829967.1"/>
    </source>
</evidence>
<reference evidence="3" key="1">
    <citation type="submission" date="2023-10" db="EMBL/GenBank/DDBJ databases">
        <authorList>
            <person name="Chen Y."/>
            <person name="Shah S."/>
            <person name="Dougan E. K."/>
            <person name="Thang M."/>
            <person name="Chan C."/>
        </authorList>
    </citation>
    <scope>NUCLEOTIDE SEQUENCE [LARGE SCALE GENOMIC DNA]</scope>
</reference>